<feature type="compositionally biased region" description="Basic and acidic residues" evidence="1">
    <location>
        <begin position="520"/>
        <end position="532"/>
    </location>
</feature>
<evidence type="ECO:0000256" key="1">
    <source>
        <dbReference type="SAM" id="MobiDB-lite"/>
    </source>
</evidence>
<keyword evidence="4" id="KW-1185">Reference proteome</keyword>
<name>A0A8H7RZY5_9FUNG</name>
<feature type="region of interest" description="Disordered" evidence="1">
    <location>
        <begin position="517"/>
        <end position="571"/>
    </location>
</feature>
<protein>
    <recommendedName>
        <fullName evidence="2">MINDY deubiquitinase domain-containing protein</fullName>
    </recommendedName>
</protein>
<feature type="compositionally biased region" description="Basic and acidic residues" evidence="1">
    <location>
        <begin position="222"/>
        <end position="241"/>
    </location>
</feature>
<dbReference type="GO" id="GO:0005829">
    <property type="term" value="C:cytosol"/>
    <property type="evidence" value="ECO:0007669"/>
    <property type="project" value="TreeGrafter"/>
</dbReference>
<reference evidence="3 4" key="1">
    <citation type="submission" date="2020-12" db="EMBL/GenBank/DDBJ databases">
        <title>Metabolic potential, ecology and presence of endohyphal bacteria is reflected in genomic diversity of Mucoromycotina.</title>
        <authorList>
            <person name="Muszewska A."/>
            <person name="Okrasinska A."/>
            <person name="Steczkiewicz K."/>
            <person name="Drgas O."/>
            <person name="Orlowska M."/>
            <person name="Perlinska-Lenart U."/>
            <person name="Aleksandrzak-Piekarczyk T."/>
            <person name="Szatraj K."/>
            <person name="Zielenkiewicz U."/>
            <person name="Pilsyk S."/>
            <person name="Malc E."/>
            <person name="Mieczkowski P."/>
            <person name="Kruszewska J.S."/>
            <person name="Biernat P."/>
            <person name="Pawlowska J."/>
        </authorList>
    </citation>
    <scope>NUCLEOTIDE SEQUENCE [LARGE SCALE GENOMIC DNA]</scope>
    <source>
        <strain evidence="3 4">CBS 142.35</strain>
    </source>
</reference>
<dbReference type="InterPro" id="IPR033979">
    <property type="entry name" value="MINDY_domain"/>
</dbReference>
<feature type="compositionally biased region" description="Basic and acidic residues" evidence="1">
    <location>
        <begin position="94"/>
        <end position="107"/>
    </location>
</feature>
<dbReference type="GO" id="GO:0071108">
    <property type="term" value="P:protein K48-linked deubiquitination"/>
    <property type="evidence" value="ECO:0007669"/>
    <property type="project" value="TreeGrafter"/>
</dbReference>
<feature type="compositionally biased region" description="Low complexity" evidence="1">
    <location>
        <begin position="57"/>
        <end position="66"/>
    </location>
</feature>
<evidence type="ECO:0000313" key="4">
    <source>
        <dbReference type="Proteomes" id="UP000646827"/>
    </source>
</evidence>
<dbReference type="GO" id="GO:0004843">
    <property type="term" value="F:cysteine-type deubiquitinase activity"/>
    <property type="evidence" value="ECO:0007669"/>
    <property type="project" value="InterPro"/>
</dbReference>
<organism evidence="3 4">
    <name type="scientific">Circinella minor</name>
    <dbReference type="NCBI Taxonomy" id="1195481"/>
    <lineage>
        <taxon>Eukaryota</taxon>
        <taxon>Fungi</taxon>
        <taxon>Fungi incertae sedis</taxon>
        <taxon>Mucoromycota</taxon>
        <taxon>Mucoromycotina</taxon>
        <taxon>Mucoromycetes</taxon>
        <taxon>Mucorales</taxon>
        <taxon>Lichtheimiaceae</taxon>
        <taxon>Circinella</taxon>
    </lineage>
</organism>
<dbReference type="PANTHER" id="PTHR18063">
    <property type="entry name" value="NF-E2 INDUCIBLE PROTEIN"/>
    <property type="match status" value="1"/>
</dbReference>
<dbReference type="GO" id="GO:0071944">
    <property type="term" value="C:cell periphery"/>
    <property type="evidence" value="ECO:0007669"/>
    <property type="project" value="TreeGrafter"/>
</dbReference>
<dbReference type="InterPro" id="IPR007518">
    <property type="entry name" value="MINDY"/>
</dbReference>
<dbReference type="GO" id="GO:0016807">
    <property type="term" value="F:cysteine-type carboxypeptidase activity"/>
    <property type="evidence" value="ECO:0007669"/>
    <property type="project" value="TreeGrafter"/>
</dbReference>
<evidence type="ECO:0000259" key="2">
    <source>
        <dbReference type="Pfam" id="PF04424"/>
    </source>
</evidence>
<feature type="compositionally biased region" description="Basic and acidic residues" evidence="1">
    <location>
        <begin position="23"/>
        <end position="38"/>
    </location>
</feature>
<feature type="region of interest" description="Disordered" evidence="1">
    <location>
        <begin position="210"/>
        <end position="247"/>
    </location>
</feature>
<feature type="region of interest" description="Disordered" evidence="1">
    <location>
        <begin position="1"/>
        <end position="131"/>
    </location>
</feature>
<dbReference type="EMBL" id="JAEPRB010000202">
    <property type="protein sequence ID" value="KAG2218941.1"/>
    <property type="molecule type" value="Genomic_DNA"/>
</dbReference>
<feature type="compositionally biased region" description="Polar residues" evidence="1">
    <location>
        <begin position="120"/>
        <end position="129"/>
    </location>
</feature>
<proteinExistence type="predicted"/>
<dbReference type="GO" id="GO:1990380">
    <property type="term" value="F:K48-linked deubiquitinase activity"/>
    <property type="evidence" value="ECO:0007669"/>
    <property type="project" value="InterPro"/>
</dbReference>
<feature type="domain" description="MINDY deubiquitinase" evidence="2">
    <location>
        <begin position="140"/>
        <end position="481"/>
    </location>
</feature>
<gene>
    <name evidence="3" type="ORF">INT45_004633</name>
</gene>
<accession>A0A8H7RZY5</accession>
<dbReference type="PANTHER" id="PTHR18063:SF6">
    <property type="entry name" value="UBIQUITIN CARBOXYL-TERMINAL HYDROLASE"/>
    <property type="match status" value="1"/>
</dbReference>
<feature type="compositionally biased region" description="Low complexity" evidence="1">
    <location>
        <begin position="533"/>
        <end position="555"/>
    </location>
</feature>
<comment type="caution">
    <text evidence="3">The sequence shown here is derived from an EMBL/GenBank/DDBJ whole genome shotgun (WGS) entry which is preliminary data.</text>
</comment>
<dbReference type="Pfam" id="PF04424">
    <property type="entry name" value="MINDY_DUB"/>
    <property type="match status" value="1"/>
</dbReference>
<sequence>MSSENKPSSEDSFPKQIVNITKDGVEERATSDEPKIDSSNDEQLLKSSNENNHETNNEQQSESVQQQKEETENSSPLESQQHEEPKDQPSITSHKSDQPEQKPKLEEEQQSEAQQQNNETPELQQQQQAVAEHDDEVQGYLVKKIQWFDFKTKQKKDVLIITQNENGPCPLVAICNVLFLRGDLEIRPPDREMVTFEYLIERLGDYLLNHGPNTSSNNDATDESKRGDNQPQQEEKQEEQHAVVSSPTQYEAAIKMDRVDSRQSTAEYVLTYRYNLDAALSILPNLQTGLGKNKRDVNVRFSSIRGFEPTAELAMFDLFDVDLVHGWLVDPQDEITYKIVAEKCGSYNSVVELVVRGDTLSSGVAVKNGNDEHSVNGGGSNQWSPDEEQQIQEGLIAASFLEDTATQLTYHGLESLVTTIPSNKLCVLFRNNHFSTIYKHPETSTLYILVTDSGLVSEKSIVWENLGDVDQGASEFFNSDFKKPEIIRSPPLPAASTGDPSADMDYILALSLQQNEISNEEERRRQQREQQHQQHQQEQLRYQQQLHQQQLNEEQLAASKRKSKRQSCIIS</sequence>
<dbReference type="Proteomes" id="UP000646827">
    <property type="component" value="Unassembled WGS sequence"/>
</dbReference>
<feature type="region of interest" description="Disordered" evidence="1">
    <location>
        <begin position="366"/>
        <end position="385"/>
    </location>
</feature>
<dbReference type="OrthoDB" id="10261212at2759"/>
<dbReference type="AlphaFoldDB" id="A0A8H7RZY5"/>
<evidence type="ECO:0000313" key="3">
    <source>
        <dbReference type="EMBL" id="KAG2218941.1"/>
    </source>
</evidence>